<keyword evidence="4 11" id="KW-0808">Transferase</keyword>
<feature type="domain" description="RING-type" evidence="13">
    <location>
        <begin position="275"/>
        <end position="316"/>
    </location>
</feature>
<reference evidence="14 15" key="1">
    <citation type="journal article" date="2022" name="Nat. Plants">
        <title>Genomes of leafy and leafless Platanthera orchids illuminate the evolution of mycoheterotrophy.</title>
        <authorList>
            <person name="Li M.H."/>
            <person name="Liu K.W."/>
            <person name="Li Z."/>
            <person name="Lu H.C."/>
            <person name="Ye Q.L."/>
            <person name="Zhang D."/>
            <person name="Wang J.Y."/>
            <person name="Li Y.F."/>
            <person name="Zhong Z.M."/>
            <person name="Liu X."/>
            <person name="Yu X."/>
            <person name="Liu D.K."/>
            <person name="Tu X.D."/>
            <person name="Liu B."/>
            <person name="Hao Y."/>
            <person name="Liao X.Y."/>
            <person name="Jiang Y.T."/>
            <person name="Sun W.H."/>
            <person name="Chen J."/>
            <person name="Chen Y.Q."/>
            <person name="Ai Y."/>
            <person name="Zhai J.W."/>
            <person name="Wu S.S."/>
            <person name="Zhou Z."/>
            <person name="Hsiao Y.Y."/>
            <person name="Wu W.L."/>
            <person name="Chen Y.Y."/>
            <person name="Lin Y.F."/>
            <person name="Hsu J.L."/>
            <person name="Li C.Y."/>
            <person name="Wang Z.W."/>
            <person name="Zhao X."/>
            <person name="Zhong W.Y."/>
            <person name="Ma X.K."/>
            <person name="Ma L."/>
            <person name="Huang J."/>
            <person name="Chen G.Z."/>
            <person name="Huang M.Z."/>
            <person name="Huang L."/>
            <person name="Peng D.H."/>
            <person name="Luo Y.B."/>
            <person name="Zou S.Q."/>
            <person name="Chen S.P."/>
            <person name="Lan S."/>
            <person name="Tsai W.C."/>
            <person name="Van de Peer Y."/>
            <person name="Liu Z.J."/>
        </authorList>
    </citation>
    <scope>NUCLEOTIDE SEQUENCE [LARGE SCALE GENOMIC DNA]</scope>
    <source>
        <strain evidence="14">Lor287</strain>
    </source>
</reference>
<dbReference type="InterPro" id="IPR013083">
    <property type="entry name" value="Znf_RING/FYVE/PHD"/>
</dbReference>
<evidence type="ECO:0000256" key="4">
    <source>
        <dbReference type="ARBA" id="ARBA00022679"/>
    </source>
</evidence>
<dbReference type="GO" id="GO:0005789">
    <property type="term" value="C:endoplasmic reticulum membrane"/>
    <property type="evidence" value="ECO:0007669"/>
    <property type="project" value="UniProtKB-SubCell"/>
</dbReference>
<dbReference type="EC" id="2.3.2.27" evidence="11"/>
<gene>
    <name evidence="14" type="primary">RMA1</name>
    <name evidence="14" type="ORF">KSP39_PZI008626</name>
</gene>
<sequence length="576" mass="63724">MADEESVSRSAAMDLNLYLGLPRSSRTLSLELGSDLSLCSLPLPSSSNSGESRAAEATSGAMEPSASHAPHSPFHAFINEADVPSASPWPLDLENPMRPYFHAYEPYVPSCAQEDEGPSALYSPSIAQGLQMGQMAVDPAERDEQHHSSIDEILGLHLVADDSVHAEDFQTQCSRTHPPPSADFQDEHLRRSPDFRIRRVLESHGWRPSLFEQSLYGVDRTNFAPNSSPSSEQFMPEMTSSQPNGKQKAPAEPIDSESSEKGADEKNKCSTNFDCNVCFDISKEPVVTSCGHLFCWPCLYQWLHLHSLHKECPVCKGEVIEANITPIYGRGNSGSEMESKDEESKALGLSIPPRPRGHRKESWRQHFYRNSRRFGEGILNPRRRFPGYQLSSMGRLVELDDAFMQEFLSREPPALLTRSVMRRFERAHEITESRPSTEESRFLVELLPRDGGAVPVPDEIESGNEIRSLIDMNFERRAGGSFSENADQHGLSPSANAPIPDQFYSIPIVGRHVTDQASASSTAAMICGESSVRDASTEPHSAGSSRPPRTIRVSSAASSSDDGGNLLHSRKRRRLH</sequence>
<evidence type="ECO:0000256" key="7">
    <source>
        <dbReference type="ARBA" id="ARBA00022786"/>
    </source>
</evidence>
<proteinExistence type="predicted"/>
<dbReference type="PROSITE" id="PS50089">
    <property type="entry name" value="ZF_RING_2"/>
    <property type="match status" value="1"/>
</dbReference>
<dbReference type="InterPro" id="IPR001841">
    <property type="entry name" value="Znf_RING"/>
</dbReference>
<feature type="compositionally biased region" description="Low complexity" evidence="12">
    <location>
        <begin position="554"/>
        <end position="564"/>
    </location>
</feature>
<keyword evidence="9" id="KW-0472">Membrane</keyword>
<evidence type="ECO:0000256" key="10">
    <source>
        <dbReference type="PROSITE-ProRule" id="PRU00175"/>
    </source>
</evidence>
<dbReference type="GO" id="GO:0008270">
    <property type="term" value="F:zinc ion binding"/>
    <property type="evidence" value="ECO:0007669"/>
    <property type="project" value="UniProtKB-KW"/>
</dbReference>
<name>A0AAP0BNB9_9ASPA</name>
<evidence type="ECO:0000256" key="9">
    <source>
        <dbReference type="ARBA" id="ARBA00023136"/>
    </source>
</evidence>
<dbReference type="GO" id="GO:0061630">
    <property type="term" value="F:ubiquitin protein ligase activity"/>
    <property type="evidence" value="ECO:0007669"/>
    <property type="project" value="UniProtKB-UniRule"/>
</dbReference>
<organism evidence="14 15">
    <name type="scientific">Platanthera zijinensis</name>
    <dbReference type="NCBI Taxonomy" id="2320716"/>
    <lineage>
        <taxon>Eukaryota</taxon>
        <taxon>Viridiplantae</taxon>
        <taxon>Streptophyta</taxon>
        <taxon>Embryophyta</taxon>
        <taxon>Tracheophyta</taxon>
        <taxon>Spermatophyta</taxon>
        <taxon>Magnoliopsida</taxon>
        <taxon>Liliopsida</taxon>
        <taxon>Asparagales</taxon>
        <taxon>Orchidaceae</taxon>
        <taxon>Orchidoideae</taxon>
        <taxon>Orchideae</taxon>
        <taxon>Orchidinae</taxon>
        <taxon>Platanthera</taxon>
    </lineage>
</organism>
<evidence type="ECO:0000256" key="5">
    <source>
        <dbReference type="ARBA" id="ARBA00022723"/>
    </source>
</evidence>
<comment type="function">
    <text evidence="11">E3 ubiquitin-protein ligase.</text>
</comment>
<dbReference type="Pfam" id="PF13923">
    <property type="entry name" value="zf-C3HC4_2"/>
    <property type="match status" value="1"/>
</dbReference>
<accession>A0AAP0BNB9</accession>
<evidence type="ECO:0000256" key="12">
    <source>
        <dbReference type="SAM" id="MobiDB-lite"/>
    </source>
</evidence>
<feature type="compositionally biased region" description="Basic and acidic residues" evidence="12">
    <location>
        <begin position="258"/>
        <end position="267"/>
    </location>
</feature>
<evidence type="ECO:0000256" key="6">
    <source>
        <dbReference type="ARBA" id="ARBA00022771"/>
    </source>
</evidence>
<dbReference type="PROSITE" id="PS00518">
    <property type="entry name" value="ZF_RING_1"/>
    <property type="match status" value="1"/>
</dbReference>
<keyword evidence="11" id="KW-0256">Endoplasmic reticulum</keyword>
<dbReference type="GO" id="GO:0006511">
    <property type="term" value="P:ubiquitin-dependent protein catabolic process"/>
    <property type="evidence" value="ECO:0007669"/>
    <property type="project" value="UniProtKB-UniRule"/>
</dbReference>
<dbReference type="SMART" id="SM00184">
    <property type="entry name" value="RING"/>
    <property type="match status" value="1"/>
</dbReference>
<evidence type="ECO:0000256" key="2">
    <source>
        <dbReference type="ARBA" id="ARBA00004308"/>
    </source>
</evidence>
<comment type="pathway">
    <text evidence="3 11">Protein modification; protein ubiquitination.</text>
</comment>
<dbReference type="PANTHER" id="PTHR12313">
    <property type="entry name" value="E3 UBIQUITIN-PROTEIN LIGASE RNF5-RELATED"/>
    <property type="match status" value="1"/>
</dbReference>
<keyword evidence="8 11" id="KW-0862">Zinc</keyword>
<keyword evidence="5 11" id="KW-0479">Metal-binding</keyword>
<keyword evidence="15" id="KW-1185">Reference proteome</keyword>
<dbReference type="Gene3D" id="3.30.40.10">
    <property type="entry name" value="Zinc/RING finger domain, C3HC4 (zinc finger)"/>
    <property type="match status" value="1"/>
</dbReference>
<keyword evidence="7 11" id="KW-0833">Ubl conjugation pathway</keyword>
<feature type="compositionally biased region" description="Polar residues" evidence="12">
    <location>
        <begin position="223"/>
        <end position="245"/>
    </location>
</feature>
<comment type="caution">
    <text evidence="14">The sequence shown here is derived from an EMBL/GenBank/DDBJ whole genome shotgun (WGS) entry which is preliminary data.</text>
</comment>
<feature type="region of interest" description="Disordered" evidence="12">
    <location>
        <begin position="42"/>
        <end position="72"/>
    </location>
</feature>
<dbReference type="InterPro" id="IPR045103">
    <property type="entry name" value="RNF5/RNF185-like"/>
</dbReference>
<feature type="region of interest" description="Disordered" evidence="12">
    <location>
        <begin position="531"/>
        <end position="576"/>
    </location>
</feature>
<evidence type="ECO:0000313" key="15">
    <source>
        <dbReference type="Proteomes" id="UP001418222"/>
    </source>
</evidence>
<comment type="catalytic activity">
    <reaction evidence="1 11">
        <text>S-ubiquitinyl-[E2 ubiquitin-conjugating enzyme]-L-cysteine + [acceptor protein]-L-lysine = [E2 ubiquitin-conjugating enzyme]-L-cysteine + N(6)-ubiquitinyl-[acceptor protein]-L-lysine.</text>
        <dbReference type="EC" id="2.3.2.27"/>
    </reaction>
</comment>
<comment type="domain">
    <text evidence="11">The RING-type zinc finger domain is responsible for E3 ligase activity.</text>
</comment>
<feature type="compositionally biased region" description="Low complexity" evidence="12">
    <location>
        <begin position="42"/>
        <end position="52"/>
    </location>
</feature>
<dbReference type="Proteomes" id="UP001418222">
    <property type="component" value="Unassembled WGS sequence"/>
</dbReference>
<evidence type="ECO:0000256" key="3">
    <source>
        <dbReference type="ARBA" id="ARBA00004906"/>
    </source>
</evidence>
<dbReference type="AlphaFoldDB" id="A0AAP0BNB9"/>
<protein>
    <recommendedName>
        <fullName evidence="11">E3 ubiquitin-protein ligase RMA</fullName>
        <ecNumber evidence="11">2.3.2.27</ecNumber>
    </recommendedName>
    <alternativeName>
        <fullName evidence="11">Protein RING membrane-anchor</fullName>
    </alternativeName>
    <alternativeName>
        <fullName evidence="11">RING-type E3 ubiquitin transferase RMA</fullName>
    </alternativeName>
</protein>
<evidence type="ECO:0000256" key="11">
    <source>
        <dbReference type="RuleBase" id="RU369090"/>
    </source>
</evidence>
<feature type="region of interest" description="Disordered" evidence="12">
    <location>
        <begin position="222"/>
        <end position="267"/>
    </location>
</feature>
<dbReference type="EMBL" id="JBBWWQ010000006">
    <property type="protein sequence ID" value="KAK8944940.1"/>
    <property type="molecule type" value="Genomic_DNA"/>
</dbReference>
<keyword evidence="6 10" id="KW-0863">Zinc-finger</keyword>
<dbReference type="CDD" id="cd16745">
    <property type="entry name" value="RING-HC_AtRMA-like"/>
    <property type="match status" value="1"/>
</dbReference>
<dbReference type="SUPFAM" id="SSF57850">
    <property type="entry name" value="RING/U-box"/>
    <property type="match status" value="1"/>
</dbReference>
<evidence type="ECO:0000313" key="14">
    <source>
        <dbReference type="EMBL" id="KAK8944940.1"/>
    </source>
</evidence>
<comment type="subcellular location">
    <subcellularLocation>
        <location evidence="2">Endomembrane system</location>
    </subcellularLocation>
    <subcellularLocation>
        <location evidence="11">Endoplasmic reticulum membrane</location>
        <topology evidence="11">Single-pass type IV membrane protein</topology>
    </subcellularLocation>
</comment>
<feature type="region of interest" description="Disordered" evidence="12">
    <location>
        <begin position="331"/>
        <end position="359"/>
    </location>
</feature>
<evidence type="ECO:0000256" key="1">
    <source>
        <dbReference type="ARBA" id="ARBA00000900"/>
    </source>
</evidence>
<evidence type="ECO:0000259" key="13">
    <source>
        <dbReference type="PROSITE" id="PS50089"/>
    </source>
</evidence>
<feature type="region of interest" description="Disordered" evidence="12">
    <location>
        <begin position="169"/>
        <end position="190"/>
    </location>
</feature>
<evidence type="ECO:0000256" key="8">
    <source>
        <dbReference type="ARBA" id="ARBA00022833"/>
    </source>
</evidence>
<dbReference type="InterPro" id="IPR017907">
    <property type="entry name" value="Znf_RING_CS"/>
</dbReference>